<evidence type="ECO:0000313" key="2">
    <source>
        <dbReference type="Proteomes" id="UP000234474"/>
    </source>
</evidence>
<dbReference type="AlphaFoldDB" id="A0A2I1CI10"/>
<evidence type="ECO:0000313" key="1">
    <source>
        <dbReference type="EMBL" id="PKX97265.1"/>
    </source>
</evidence>
<dbReference type="PANTHER" id="PTHR38797:SF4">
    <property type="entry name" value="NUCLEAR PORE COMPLEX PROTEIN NUP85"/>
    <property type="match status" value="1"/>
</dbReference>
<dbReference type="VEuPathDB" id="FungiDB:P174DRAFT_439064"/>
<dbReference type="Proteomes" id="UP000234474">
    <property type="component" value="Unassembled WGS sequence"/>
</dbReference>
<dbReference type="RefSeq" id="XP_024685860.1">
    <property type="nucleotide sequence ID" value="XM_024826699.1"/>
</dbReference>
<dbReference type="InterPro" id="IPR022085">
    <property type="entry name" value="OpdG"/>
</dbReference>
<dbReference type="OMA" id="WINQNAF"/>
<name>A0A2I1CI10_ASPN1</name>
<dbReference type="OrthoDB" id="3350591at2759"/>
<keyword evidence="2" id="KW-1185">Reference proteome</keyword>
<sequence length="269" mass="30618">MASLSLESRAKPNSPEHRIFNILNDYLQPSSTTPPREAAQTIHALTPKAGSTPEENSDLEDFLWYTWGTIIKVAKQIPHDHPSQDRLVDLIRALTELPPTTVSIWGSENYLWKDLPMLGPSLRESWDPPTYTKSNDQEIVEWINLQAFTARLMSKCDPSLSLLGVWSLRSGLEEELSDKEVHGEAAAAAMWMVYGGENLFSQLADAVEDEEKERLMRPGTLYSGQGQLSPERWQFWKQRFGEMSEQVQVNDETKSVIRLAREKMESVEQ</sequence>
<comment type="caution">
    <text evidence="1">The sequence shown here is derived from an EMBL/GenBank/DDBJ whole genome shotgun (WGS) entry which is preliminary data.</text>
</comment>
<dbReference type="EMBL" id="MSZS01000002">
    <property type="protein sequence ID" value="PKX97265.1"/>
    <property type="molecule type" value="Genomic_DNA"/>
</dbReference>
<dbReference type="InterPro" id="IPR053204">
    <property type="entry name" value="Oxopyrrolidines_Biosynth-assoc"/>
</dbReference>
<gene>
    <name evidence="1" type="ORF">P174DRAFT_439064</name>
</gene>
<dbReference type="Pfam" id="PF12311">
    <property type="entry name" value="DUF3632"/>
    <property type="match status" value="1"/>
</dbReference>
<dbReference type="GeneID" id="36534024"/>
<dbReference type="STRING" id="1392255.A0A2I1CI10"/>
<protein>
    <submittedName>
        <fullName evidence="1">Uncharacterized protein</fullName>
    </submittedName>
</protein>
<proteinExistence type="predicted"/>
<organism evidence="1 2">
    <name type="scientific">Aspergillus novofumigatus (strain IBT 16806)</name>
    <dbReference type="NCBI Taxonomy" id="1392255"/>
    <lineage>
        <taxon>Eukaryota</taxon>
        <taxon>Fungi</taxon>
        <taxon>Dikarya</taxon>
        <taxon>Ascomycota</taxon>
        <taxon>Pezizomycotina</taxon>
        <taxon>Eurotiomycetes</taxon>
        <taxon>Eurotiomycetidae</taxon>
        <taxon>Eurotiales</taxon>
        <taxon>Aspergillaceae</taxon>
        <taxon>Aspergillus</taxon>
        <taxon>Aspergillus subgen. Fumigati</taxon>
    </lineage>
</organism>
<dbReference type="PANTHER" id="PTHR38797">
    <property type="entry name" value="NUCLEAR PORE COMPLEX PROTEIN NUP85-RELATED"/>
    <property type="match status" value="1"/>
</dbReference>
<reference evidence="2" key="1">
    <citation type="journal article" date="2018" name="Proc. Natl. Acad. Sci. U.S.A.">
        <title>Linking secondary metabolites to gene clusters through genome sequencing of six diverse Aspergillus species.</title>
        <authorList>
            <person name="Kaerboelling I."/>
            <person name="Vesth T.C."/>
            <person name="Frisvad J.C."/>
            <person name="Nybo J.L."/>
            <person name="Theobald S."/>
            <person name="Kuo A."/>
            <person name="Bowyer P."/>
            <person name="Matsuda Y."/>
            <person name="Mondo S."/>
            <person name="Lyhne E.K."/>
            <person name="Kogle M.E."/>
            <person name="Clum A."/>
            <person name="Lipzen A."/>
            <person name="Salamov A."/>
            <person name="Ngan C.Y."/>
            <person name="Daum C."/>
            <person name="Chiniquy J."/>
            <person name="Barry K."/>
            <person name="LaButti K."/>
            <person name="Haridas S."/>
            <person name="Simmons B.A."/>
            <person name="Magnuson J.K."/>
            <person name="Mortensen U.H."/>
            <person name="Larsen T.O."/>
            <person name="Grigoriev I.V."/>
            <person name="Baker S.E."/>
            <person name="Andersen M.R."/>
        </authorList>
    </citation>
    <scope>NUCLEOTIDE SEQUENCE [LARGE SCALE GENOMIC DNA]</scope>
    <source>
        <strain evidence="2">IBT 16806</strain>
    </source>
</reference>
<accession>A0A2I1CI10</accession>